<evidence type="ECO:0000313" key="1">
    <source>
        <dbReference type="EMBL" id="USR92561.1"/>
    </source>
</evidence>
<protein>
    <submittedName>
        <fullName evidence="1">Tetratricopeptide repeat protein</fullName>
    </submittedName>
</protein>
<name>A0ABY5AW74_9CYAN</name>
<dbReference type="SUPFAM" id="SSF48452">
    <property type="entry name" value="TPR-like"/>
    <property type="match status" value="1"/>
</dbReference>
<proteinExistence type="predicted"/>
<evidence type="ECO:0000313" key="2">
    <source>
        <dbReference type="Proteomes" id="UP001056708"/>
    </source>
</evidence>
<accession>A0ABY5AW74</accession>
<dbReference type="RefSeq" id="WP_252664713.1">
    <property type="nucleotide sequence ID" value="NZ_CP098611.1"/>
</dbReference>
<reference evidence="1" key="1">
    <citation type="submission" date="2022-06" db="EMBL/GenBank/DDBJ databases">
        <title>Genome sequence of Phormidium yuhuli AB48 isolated from an industrial photobioreactor environment.</title>
        <authorList>
            <person name="Qiu Y."/>
            <person name="Noonan A.J.C."/>
            <person name="Dofher K."/>
            <person name="Koch M."/>
            <person name="Kieft B."/>
            <person name="Lin X."/>
            <person name="Ziels R.M."/>
            <person name="Hallam S.J."/>
        </authorList>
    </citation>
    <scope>NUCLEOTIDE SEQUENCE</scope>
    <source>
        <strain evidence="1">AB48</strain>
    </source>
</reference>
<dbReference type="Proteomes" id="UP001056708">
    <property type="component" value="Chromosome"/>
</dbReference>
<organism evidence="1 2">
    <name type="scientific">Phormidium yuhuli AB48</name>
    <dbReference type="NCBI Taxonomy" id="2940671"/>
    <lineage>
        <taxon>Bacteria</taxon>
        <taxon>Bacillati</taxon>
        <taxon>Cyanobacteriota</taxon>
        <taxon>Cyanophyceae</taxon>
        <taxon>Oscillatoriophycideae</taxon>
        <taxon>Oscillatoriales</taxon>
        <taxon>Oscillatoriaceae</taxon>
        <taxon>Phormidium</taxon>
        <taxon>Phormidium yuhuli</taxon>
    </lineage>
</organism>
<dbReference type="InterPro" id="IPR011990">
    <property type="entry name" value="TPR-like_helical_dom_sf"/>
</dbReference>
<dbReference type="EMBL" id="CP098611">
    <property type="protein sequence ID" value="USR92561.1"/>
    <property type="molecule type" value="Genomic_DNA"/>
</dbReference>
<keyword evidence="2" id="KW-1185">Reference proteome</keyword>
<dbReference type="Pfam" id="PF13371">
    <property type="entry name" value="TPR_9"/>
    <property type="match status" value="1"/>
</dbReference>
<sequence length="182" mass="20534">MTVKPWTGFISSLMLAAGGLILDLPPSVAATSVEISSEIKLSRRRRASELISEAERKVMRGEVIEAVSLYNEAEASSVYFEVGAQSWNLLCWYGSLWNQAEAVLKACNRAVEMEPDNVEIRDSRGLARALLGDYEGAIDDFRAFVRETDHDGRRFQRQNWIEMLQADENPFTPSVLRMLFVD</sequence>
<dbReference type="Gene3D" id="1.25.40.10">
    <property type="entry name" value="Tetratricopeptide repeat domain"/>
    <property type="match status" value="1"/>
</dbReference>
<gene>
    <name evidence="1" type="ORF">NEA10_07545</name>
</gene>